<accession>A0A1G6JEP3</accession>
<reference evidence="1 2" key="1">
    <citation type="submission" date="2016-09" db="EMBL/GenBank/DDBJ databases">
        <authorList>
            <person name="Capua I."/>
            <person name="De Benedictis P."/>
            <person name="Joannis T."/>
            <person name="Lombin L.H."/>
            <person name="Cattoli G."/>
        </authorList>
    </citation>
    <scope>NUCLEOTIDE SEQUENCE [LARGE SCALE GENOMIC DNA]</scope>
    <source>
        <strain evidence="1 2">NIO-1002</strain>
    </source>
</reference>
<evidence type="ECO:0000313" key="1">
    <source>
        <dbReference type="EMBL" id="SDC17302.1"/>
    </source>
</evidence>
<gene>
    <name evidence="1" type="ORF">SAMN05216418_1805</name>
</gene>
<name>A0A1G6JEP3_9MICO</name>
<dbReference type="Proteomes" id="UP000183203">
    <property type="component" value="Unassembled WGS sequence"/>
</dbReference>
<evidence type="ECO:0000313" key="2">
    <source>
        <dbReference type="Proteomes" id="UP000183203"/>
    </source>
</evidence>
<proteinExistence type="predicted"/>
<dbReference type="OrthoDB" id="3259391at2"/>
<evidence type="ECO:0008006" key="3">
    <source>
        <dbReference type="Google" id="ProtNLM"/>
    </source>
</evidence>
<protein>
    <recommendedName>
        <fullName evidence="3">DNA-binding protein</fullName>
    </recommendedName>
</protein>
<sequence length="184" mass="20417">MTAALHDSREPGPYELVTVTGSCSPLGDDPSAWFRPTSTTDRETFAVHPEESDRRQLAAHLTEREVADLLHVPASHVHEMYEHELLAGVEQEGLVVYPQWQVTDDGSLLPHLTDVLHAASDVDSNALRDAMDAPVDDLDGVCPVQWLARGGPVEPVLRFLRDQDRPRRLEARPRQAMSASQATR</sequence>
<dbReference type="AlphaFoldDB" id="A0A1G6JEP3"/>
<dbReference type="RefSeq" id="WP_058231995.1">
    <property type="nucleotide sequence ID" value="NZ_FMYG01000003.1"/>
</dbReference>
<dbReference type="EMBL" id="FMYG01000003">
    <property type="protein sequence ID" value="SDC17302.1"/>
    <property type="molecule type" value="Genomic_DNA"/>
</dbReference>
<organism evidence="1 2">
    <name type="scientific">Microbacterium enclense</name>
    <dbReference type="NCBI Taxonomy" id="993073"/>
    <lineage>
        <taxon>Bacteria</taxon>
        <taxon>Bacillati</taxon>
        <taxon>Actinomycetota</taxon>
        <taxon>Actinomycetes</taxon>
        <taxon>Micrococcales</taxon>
        <taxon>Microbacteriaceae</taxon>
        <taxon>Microbacterium</taxon>
    </lineage>
</organism>